<dbReference type="OrthoDB" id="390308at2"/>
<sequence length="308" mass="34683">MKNLSKKVRKFLLASIASFMGLIFILGMGLSLPGMGIESLKFINSVKDTVNKNFPKGKFVIDGNGQFFEYAMEKSVRSSYTADVMSATNWYEDSSLNQKHEEEYLEFANNWFDNRWGRAIENKEDVDLNDVSMDLIIFDQAFAAKYHSFGYVNPGITWIWHKGVIADLLSPNLAKRHVYQDALEKQTIIDQDIYDQNVEHSGPGLGGIKVKSSYGAYLVNNKVWFVNMQRENVKFAMTAALGGSVFKNKKLTENDLPGLIDANRLYHPNFTAALRTTAAGVGMLIIVFPIILIFGVTAIVYIYIANKK</sequence>
<dbReference type="KEGG" id="ssab:SSABA_v1c08650"/>
<gene>
    <name evidence="2" type="ORF">SSABA_v1c08650</name>
</gene>
<reference evidence="2 3" key="1">
    <citation type="journal article" date="2014" name="Genome Biol. Evol.">
        <title>Molecular evolution of the substrate utilization strategies and putative virulence factors in mosquito-associated Spiroplasma species.</title>
        <authorList>
            <person name="Chang T.H."/>
            <person name="Lo W.S."/>
            <person name="Ku C."/>
            <person name="Chen L.L."/>
            <person name="Kuo C.H."/>
        </authorList>
    </citation>
    <scope>NUCLEOTIDE SEQUENCE [LARGE SCALE GENOMIC DNA]</scope>
    <source>
        <strain evidence="2">Ar-1343</strain>
    </source>
</reference>
<dbReference type="RefSeq" id="WP_025251400.1">
    <property type="nucleotide sequence ID" value="NZ_CP006934.1"/>
</dbReference>
<evidence type="ECO:0000313" key="3">
    <source>
        <dbReference type="Proteomes" id="UP000019265"/>
    </source>
</evidence>
<dbReference type="Proteomes" id="UP000019265">
    <property type="component" value="Chromosome"/>
</dbReference>
<dbReference type="PATRIC" id="fig|1276257.3.peg.877"/>
<keyword evidence="1" id="KW-0472">Membrane</keyword>
<evidence type="ECO:0000256" key="1">
    <source>
        <dbReference type="SAM" id="Phobius"/>
    </source>
</evidence>
<dbReference type="STRING" id="1276257.SSABA_v1c08650"/>
<keyword evidence="1" id="KW-1133">Transmembrane helix</keyword>
<keyword evidence="3" id="KW-1185">Reference proteome</keyword>
<keyword evidence="1" id="KW-0812">Transmembrane</keyword>
<organism evidence="2 3">
    <name type="scientific">Spiroplasma sabaudiense Ar-1343</name>
    <dbReference type="NCBI Taxonomy" id="1276257"/>
    <lineage>
        <taxon>Bacteria</taxon>
        <taxon>Bacillati</taxon>
        <taxon>Mycoplasmatota</taxon>
        <taxon>Mollicutes</taxon>
        <taxon>Entomoplasmatales</taxon>
        <taxon>Spiroplasmataceae</taxon>
        <taxon>Spiroplasma</taxon>
    </lineage>
</organism>
<dbReference type="AlphaFoldDB" id="W6AKL8"/>
<evidence type="ECO:0000313" key="2">
    <source>
        <dbReference type="EMBL" id="AHI54264.1"/>
    </source>
</evidence>
<dbReference type="EMBL" id="CP006934">
    <property type="protein sequence ID" value="AHI54264.1"/>
    <property type="molecule type" value="Genomic_DNA"/>
</dbReference>
<accession>W6AKL8</accession>
<evidence type="ECO:0008006" key="4">
    <source>
        <dbReference type="Google" id="ProtNLM"/>
    </source>
</evidence>
<dbReference type="HOGENOM" id="CLU_933531_0_0_14"/>
<protein>
    <recommendedName>
        <fullName evidence="4">Transmembrane protein</fullName>
    </recommendedName>
</protein>
<proteinExistence type="predicted"/>
<name>W6AKL8_9MOLU</name>
<feature type="transmembrane region" description="Helical" evidence="1">
    <location>
        <begin position="278"/>
        <end position="304"/>
    </location>
</feature>